<accession>A0A3S5BX21</accession>
<organism evidence="2 3">
    <name type="scientific">Protopolystoma xenopodis</name>
    <dbReference type="NCBI Taxonomy" id="117903"/>
    <lineage>
        <taxon>Eukaryota</taxon>
        <taxon>Metazoa</taxon>
        <taxon>Spiralia</taxon>
        <taxon>Lophotrochozoa</taxon>
        <taxon>Platyhelminthes</taxon>
        <taxon>Monogenea</taxon>
        <taxon>Polyopisthocotylea</taxon>
        <taxon>Polystomatidea</taxon>
        <taxon>Polystomatidae</taxon>
        <taxon>Protopolystoma</taxon>
    </lineage>
</organism>
<evidence type="ECO:0000256" key="1">
    <source>
        <dbReference type="SAM" id="MobiDB-lite"/>
    </source>
</evidence>
<name>A0A3S5BX21_9PLAT</name>
<dbReference type="EMBL" id="CAAALY010056586">
    <property type="protein sequence ID" value="VEL22469.1"/>
    <property type="molecule type" value="Genomic_DNA"/>
</dbReference>
<dbReference type="Proteomes" id="UP000784294">
    <property type="component" value="Unassembled WGS sequence"/>
</dbReference>
<proteinExistence type="predicted"/>
<evidence type="ECO:0000313" key="2">
    <source>
        <dbReference type="EMBL" id="VEL22469.1"/>
    </source>
</evidence>
<sequence>MSRLVKRQSSKAISDSDPPREKSQSERLAAAQQLLACREILATLTQEASRSTGPNGPSAGTTAFSTQVSYYSVRLRLRFRPIYGQCFSPRRSIHQAFFILTTFVDAITMKICYFNSSLSDVFTLFRLR</sequence>
<dbReference type="AlphaFoldDB" id="A0A3S5BX21"/>
<reference evidence="2" key="1">
    <citation type="submission" date="2018-11" db="EMBL/GenBank/DDBJ databases">
        <authorList>
            <consortium name="Pathogen Informatics"/>
        </authorList>
    </citation>
    <scope>NUCLEOTIDE SEQUENCE</scope>
</reference>
<protein>
    <submittedName>
        <fullName evidence="2">Uncharacterized protein</fullName>
    </submittedName>
</protein>
<comment type="caution">
    <text evidence="2">The sequence shown here is derived from an EMBL/GenBank/DDBJ whole genome shotgun (WGS) entry which is preliminary data.</text>
</comment>
<feature type="region of interest" description="Disordered" evidence="1">
    <location>
        <begin position="1"/>
        <end position="26"/>
    </location>
</feature>
<gene>
    <name evidence="2" type="ORF">PXEA_LOCUS15909</name>
</gene>
<keyword evidence="3" id="KW-1185">Reference proteome</keyword>
<evidence type="ECO:0000313" key="3">
    <source>
        <dbReference type="Proteomes" id="UP000784294"/>
    </source>
</evidence>